<reference evidence="22 23" key="1">
    <citation type="submission" date="2016-05" db="EMBL/GenBank/DDBJ databases">
        <title>Genome sequencing of Trichophyton rubrum CMCC(F)T1i isolated from hair.</title>
        <authorList>
            <person name="Zhan P."/>
            <person name="Tao Y."/>
            <person name="Liu W."/>
        </authorList>
    </citation>
    <scope>NUCLEOTIDE SEQUENCE [LARGE SCALE GENOMIC DNA]</scope>
    <source>
        <strain evidence="23">CMCC(F)T1i</strain>
    </source>
</reference>
<dbReference type="PROSITE" id="PS00518">
    <property type="entry name" value="ZF_RING_1"/>
    <property type="match status" value="1"/>
</dbReference>
<dbReference type="GO" id="GO:0008270">
    <property type="term" value="F:zinc ion binding"/>
    <property type="evidence" value="ECO:0007669"/>
    <property type="project" value="UniProtKB-KW"/>
</dbReference>
<gene>
    <name evidence="22" type="ORF">A7C99_0231</name>
</gene>
<feature type="region of interest" description="Disordered" evidence="20">
    <location>
        <begin position="692"/>
        <end position="753"/>
    </location>
</feature>
<dbReference type="InterPro" id="IPR015943">
    <property type="entry name" value="WD40/YVTN_repeat-like_dom_sf"/>
</dbReference>
<evidence type="ECO:0000256" key="5">
    <source>
        <dbReference type="ARBA" id="ARBA00022664"/>
    </source>
</evidence>
<feature type="domain" description="U-box" evidence="21">
    <location>
        <begin position="39"/>
        <end position="113"/>
    </location>
</feature>
<feature type="repeat" description="WD" evidence="18">
    <location>
        <begin position="319"/>
        <end position="360"/>
    </location>
</feature>
<protein>
    <recommendedName>
        <fullName evidence="19">Pre-mRNA-processing factor 19</fullName>
        <ecNumber evidence="19">2.3.2.27</ecNumber>
    </recommendedName>
</protein>
<dbReference type="InterPro" id="IPR013083">
    <property type="entry name" value="Znf_RING/FYVE/PHD"/>
</dbReference>
<dbReference type="InterPro" id="IPR036322">
    <property type="entry name" value="WD40_repeat_dom_sf"/>
</dbReference>
<evidence type="ECO:0000313" key="22">
    <source>
        <dbReference type="EMBL" id="OAL68493.1"/>
    </source>
</evidence>
<feature type="compositionally biased region" description="Polar residues" evidence="20">
    <location>
        <begin position="733"/>
        <end position="753"/>
    </location>
</feature>
<dbReference type="SMART" id="SM00504">
    <property type="entry name" value="Ubox"/>
    <property type="match status" value="1"/>
</dbReference>
<accession>A0A178FA92</accession>
<dbReference type="PROSITE" id="PS51698">
    <property type="entry name" value="U_BOX"/>
    <property type="match status" value="1"/>
</dbReference>
<dbReference type="EMBL" id="LHPM01000006">
    <property type="protein sequence ID" value="OAL68493.1"/>
    <property type="molecule type" value="Genomic_DNA"/>
</dbReference>
<evidence type="ECO:0000256" key="8">
    <source>
        <dbReference type="ARBA" id="ARBA00022728"/>
    </source>
</evidence>
<evidence type="ECO:0000256" key="20">
    <source>
        <dbReference type="SAM" id="MobiDB-lite"/>
    </source>
</evidence>
<evidence type="ECO:0000256" key="9">
    <source>
        <dbReference type="ARBA" id="ARBA00022737"/>
    </source>
</evidence>
<keyword evidence="15 19" id="KW-0508">mRNA splicing</keyword>
<organism evidence="22 23">
    <name type="scientific">Trichophyton rubrum</name>
    <name type="common">Athlete's foot fungus</name>
    <name type="synonym">Epidermophyton rubrum</name>
    <dbReference type="NCBI Taxonomy" id="5551"/>
    <lineage>
        <taxon>Eukaryota</taxon>
        <taxon>Fungi</taxon>
        <taxon>Dikarya</taxon>
        <taxon>Ascomycota</taxon>
        <taxon>Pezizomycotina</taxon>
        <taxon>Eurotiomycetes</taxon>
        <taxon>Eurotiomycetidae</taxon>
        <taxon>Onygenales</taxon>
        <taxon>Arthrodermataceae</taxon>
        <taxon>Trichophyton</taxon>
    </lineage>
</organism>
<dbReference type="GO" id="GO:0061630">
    <property type="term" value="F:ubiquitin protein ligase activity"/>
    <property type="evidence" value="ECO:0007669"/>
    <property type="project" value="UniProtKB-UniRule"/>
</dbReference>
<dbReference type="EC" id="2.3.2.27" evidence="19"/>
<feature type="compositionally biased region" description="Polar residues" evidence="20">
    <location>
        <begin position="529"/>
        <end position="541"/>
    </location>
</feature>
<dbReference type="PANTHER" id="PTHR43995:SF1">
    <property type="entry name" value="PRE-MRNA-PROCESSING FACTOR 19"/>
    <property type="match status" value="1"/>
</dbReference>
<dbReference type="Proteomes" id="UP000243015">
    <property type="component" value="Unassembled WGS sequence"/>
</dbReference>
<evidence type="ECO:0000256" key="1">
    <source>
        <dbReference type="ARBA" id="ARBA00004123"/>
    </source>
</evidence>
<feature type="region of interest" description="Disordered" evidence="20">
    <location>
        <begin position="826"/>
        <end position="847"/>
    </location>
</feature>
<keyword evidence="6 19" id="KW-0808">Transferase</keyword>
<evidence type="ECO:0000313" key="23">
    <source>
        <dbReference type="Proteomes" id="UP000243015"/>
    </source>
</evidence>
<proteinExistence type="inferred from homology"/>
<comment type="subcellular location">
    <subcellularLocation>
        <location evidence="1 19">Nucleus</location>
    </subcellularLocation>
</comment>
<dbReference type="SMART" id="SM00320">
    <property type="entry name" value="WD40"/>
    <property type="match status" value="6"/>
</dbReference>
<dbReference type="AlphaFoldDB" id="A0A178FA92"/>
<evidence type="ECO:0000256" key="3">
    <source>
        <dbReference type="ARBA" id="ARBA00006388"/>
    </source>
</evidence>
<dbReference type="GO" id="GO:0005737">
    <property type="term" value="C:cytoplasm"/>
    <property type="evidence" value="ECO:0007669"/>
    <property type="project" value="TreeGrafter"/>
</dbReference>
<evidence type="ECO:0000256" key="14">
    <source>
        <dbReference type="ARBA" id="ARBA00023110"/>
    </source>
</evidence>
<dbReference type="SUPFAM" id="SSF57850">
    <property type="entry name" value="RING/U-box"/>
    <property type="match status" value="1"/>
</dbReference>
<dbReference type="PANTHER" id="PTHR43995">
    <property type="entry name" value="PRE-MRNA-PROCESSING FACTOR 19"/>
    <property type="match status" value="1"/>
</dbReference>
<feature type="compositionally biased region" description="Basic and acidic residues" evidence="20">
    <location>
        <begin position="548"/>
        <end position="559"/>
    </location>
</feature>
<dbReference type="InterPro" id="IPR003613">
    <property type="entry name" value="Ubox_domain"/>
</dbReference>
<dbReference type="GO" id="GO:0071006">
    <property type="term" value="C:U2-type catalytic step 1 spliceosome"/>
    <property type="evidence" value="ECO:0007669"/>
    <property type="project" value="TreeGrafter"/>
</dbReference>
<dbReference type="InterPro" id="IPR055340">
    <property type="entry name" value="RING-Ubox_PRP19"/>
</dbReference>
<evidence type="ECO:0000256" key="16">
    <source>
        <dbReference type="ARBA" id="ARBA00023204"/>
    </source>
</evidence>
<dbReference type="GO" id="GO:0070534">
    <property type="term" value="P:protein K63-linked ubiquitination"/>
    <property type="evidence" value="ECO:0007669"/>
    <property type="project" value="UniProtKB-UniRule"/>
</dbReference>
<keyword evidence="5 19" id="KW-0507">mRNA processing</keyword>
<feature type="repeat" description="WD" evidence="18">
    <location>
        <begin position="367"/>
        <end position="401"/>
    </location>
</feature>
<keyword evidence="8 19" id="KW-0747">Spliceosome</keyword>
<comment type="catalytic activity">
    <reaction evidence="19">
        <text>S-ubiquitinyl-[E2 ubiquitin-conjugating enzyme]-L-cysteine + [acceptor protein]-L-lysine = [E2 ubiquitin-conjugating enzyme]-L-cysteine + N(6)-ubiquitinyl-[acceptor protein]-L-lysine.</text>
        <dbReference type="EC" id="2.3.2.27"/>
    </reaction>
</comment>
<evidence type="ECO:0000259" key="21">
    <source>
        <dbReference type="PROSITE" id="PS51698"/>
    </source>
</evidence>
<dbReference type="InterPro" id="IPR024977">
    <property type="entry name" value="Apc4-like_WD40_dom"/>
</dbReference>
<keyword evidence="16 19" id="KW-0234">DNA repair</keyword>
<comment type="subunit">
    <text evidence="19">Homotetramer.</text>
</comment>
<dbReference type="InterPro" id="IPR001680">
    <property type="entry name" value="WD40_rpt"/>
</dbReference>
<keyword evidence="17 19" id="KW-0539">Nucleus</keyword>
<keyword evidence="14" id="KW-0697">Rotamase</keyword>
<dbReference type="Pfam" id="PF08606">
    <property type="entry name" value="Prp19"/>
    <property type="match status" value="1"/>
</dbReference>
<feature type="compositionally biased region" description="Basic and acidic residues" evidence="20">
    <location>
        <begin position="695"/>
        <end position="705"/>
    </location>
</feature>
<keyword evidence="10 19" id="KW-0227">DNA damage</keyword>
<feature type="compositionally biased region" description="Basic residues" evidence="20">
    <location>
        <begin position="706"/>
        <end position="715"/>
    </location>
</feature>
<evidence type="ECO:0000256" key="19">
    <source>
        <dbReference type="RuleBase" id="RU367101"/>
    </source>
</evidence>
<keyword evidence="9" id="KW-0677">Repeat</keyword>
<dbReference type="GO" id="GO:0006281">
    <property type="term" value="P:DNA repair"/>
    <property type="evidence" value="ECO:0007669"/>
    <property type="project" value="UniProtKB-KW"/>
</dbReference>
<dbReference type="Pfam" id="PF12894">
    <property type="entry name" value="ANAPC4_WD40"/>
    <property type="match status" value="1"/>
</dbReference>
<name>A0A178FA92_TRIRU</name>
<dbReference type="VEuPathDB" id="FungiDB:TERG_08493"/>
<evidence type="ECO:0000256" key="12">
    <source>
        <dbReference type="ARBA" id="ARBA00022786"/>
    </source>
</evidence>
<comment type="caution">
    <text evidence="22">The sequence shown here is derived from an EMBL/GenBank/DDBJ whole genome shotgun (WGS) entry which is preliminary data.</text>
</comment>
<dbReference type="SUPFAM" id="SSF50978">
    <property type="entry name" value="WD40 repeat-like"/>
    <property type="match status" value="1"/>
</dbReference>
<feature type="compositionally biased region" description="Low complexity" evidence="20">
    <location>
        <begin position="582"/>
        <end position="591"/>
    </location>
</feature>
<dbReference type="Gene3D" id="2.130.10.10">
    <property type="entry name" value="YVTN repeat-like/Quinoprotein amine dehydrogenase"/>
    <property type="match status" value="1"/>
</dbReference>
<feature type="region of interest" description="Disordered" evidence="20">
    <location>
        <begin position="524"/>
        <end position="616"/>
    </location>
</feature>
<comment type="similarity">
    <text evidence="3 19">Belongs to the WD repeat PRP19 family.</text>
</comment>
<dbReference type="UniPathway" id="UPA00143"/>
<evidence type="ECO:0000256" key="6">
    <source>
        <dbReference type="ARBA" id="ARBA00022679"/>
    </source>
</evidence>
<evidence type="ECO:0000256" key="10">
    <source>
        <dbReference type="ARBA" id="ARBA00022763"/>
    </source>
</evidence>
<evidence type="ECO:0000256" key="13">
    <source>
        <dbReference type="ARBA" id="ARBA00022833"/>
    </source>
</evidence>
<dbReference type="GO" id="GO:0000398">
    <property type="term" value="P:mRNA splicing, via spliceosome"/>
    <property type="evidence" value="ECO:0007669"/>
    <property type="project" value="InterPro"/>
</dbReference>
<dbReference type="FunFam" id="3.30.40.10:FF:000027">
    <property type="entry name" value="Pre-mRNA-processing factor 19, putative"/>
    <property type="match status" value="1"/>
</dbReference>
<dbReference type="CDD" id="cd16656">
    <property type="entry name" value="RING-Ubox_PRP19"/>
    <property type="match status" value="1"/>
</dbReference>
<sequence length="938" mass="101598">MPDAEIQKRRASQHWKTSRSEFRIKVENEFEKLERRSKATSSAMLCAISGEAPQVPVVSRKSGNVFEKRLVEEYISEHGKEPITGEEHTVEDLVELKSARIARPRPPTLTSIPSLLGVFQEEWDALALETFTLRQTLAQTRQELSTALYQHDAAVRVIARLRKERDEARDALSKISVGASRAPAAGDAMQVDSTGLPEGVISRIEETQEKLSKTRRKRPIPEDWATGEAIQEFKPSSPSEPLYPGGHSISLNPSGELALVGGTDGVAGIYSLPEKRVVASLKGGSGSITDSAWVGDKAVIATSTGAVKVFENESEAASFNVHAGTAAALAVHPTGDIVASVGIDKSYTLYDISSSSVITQIFTDAALSCVKFHPDGHLLAAGGADGQIKIFDVKNGTSAATFDMSGPIKALYFSENGTWLAAVTKDSSDISVWDLRKSTVVKVLETGSRVDSISWDYTGQFLLTGGPNGITVQQYSKTSKSWTEPLRSAVPSTAVAWGPSAQSILSLNGDGVIVSHPAPTCAADADLPTMNSGPSRQTINARQPRKRYHEEISGPHSDGESQAPRSRRGESSSSVDTPGALSTSTSTSTSSNNGVNRSRPRLPPLPPFPRARYPGDGFDFRRPVMSTGVPTRSQTLRPSLQEDVIDLTQDSDTILQPALTPGAQEVEPVLNRATRGPRFGRNIMVDVVDLEDDSASEHQPQEHQQHQRHRQRHQPRQPSSPEVQFLGSLVRSGASQTTDRSGSNTPQSLFARRSNISTMFRGLQRPPLNRDEALRRELSVRTRGMWAGRPPSPVFPVLEWFSNSIDLTSELDPFAIQLDYSTTGFVGGGSAPRTEPSYEPPPPPPDGFTRTVTEDKEAVCPNCERELGTGDELGKQIWVSRACGHVYCGTCAKNRAASSRAKKPDPPPDTKTKPFAKCVVADCGKSVSQPKAMLQIYL</sequence>
<comment type="pathway">
    <text evidence="2 19">Protein modification; protein ubiquitination.</text>
</comment>
<dbReference type="InterPro" id="IPR013915">
    <property type="entry name" value="Prp19_cc"/>
</dbReference>
<dbReference type="InterPro" id="IPR017907">
    <property type="entry name" value="Znf_RING_CS"/>
</dbReference>
<dbReference type="VEuPathDB" id="FungiDB:TERG_08494"/>
<keyword evidence="13" id="KW-0862">Zinc</keyword>
<evidence type="ECO:0000256" key="11">
    <source>
        <dbReference type="ARBA" id="ARBA00022771"/>
    </source>
</evidence>
<evidence type="ECO:0000256" key="17">
    <source>
        <dbReference type="ARBA" id="ARBA00023242"/>
    </source>
</evidence>
<evidence type="ECO:0000256" key="2">
    <source>
        <dbReference type="ARBA" id="ARBA00004906"/>
    </source>
</evidence>
<comment type="function">
    <text evidence="19">Ubiquitin-protein ligase which is mainly involved pre-mRNA splicing and DNA repair. Required for pre-mRNA splicing as component of the spliceosome.</text>
</comment>
<evidence type="ECO:0000256" key="15">
    <source>
        <dbReference type="ARBA" id="ARBA00023187"/>
    </source>
</evidence>
<evidence type="ECO:0000256" key="4">
    <source>
        <dbReference type="ARBA" id="ARBA00022574"/>
    </source>
</evidence>
<dbReference type="Gene3D" id="3.30.40.10">
    <property type="entry name" value="Zinc/RING finger domain, C3HC4 (zinc finger)"/>
    <property type="match status" value="1"/>
</dbReference>
<dbReference type="GO" id="GO:0003755">
    <property type="term" value="F:peptidyl-prolyl cis-trans isomerase activity"/>
    <property type="evidence" value="ECO:0007669"/>
    <property type="project" value="UniProtKB-KW"/>
</dbReference>
<evidence type="ECO:0000256" key="7">
    <source>
        <dbReference type="ARBA" id="ARBA00022723"/>
    </source>
</evidence>
<dbReference type="PROSITE" id="PS50082">
    <property type="entry name" value="WD_REPEATS_2"/>
    <property type="match status" value="2"/>
</dbReference>
<evidence type="ECO:0000256" key="18">
    <source>
        <dbReference type="PROSITE-ProRule" id="PRU00221"/>
    </source>
</evidence>
<keyword evidence="11" id="KW-0863">Zinc-finger</keyword>
<keyword evidence="7" id="KW-0479">Metal-binding</keyword>
<dbReference type="GO" id="GO:0000974">
    <property type="term" value="C:Prp19 complex"/>
    <property type="evidence" value="ECO:0007669"/>
    <property type="project" value="UniProtKB-UniRule"/>
</dbReference>
<keyword evidence="4 18" id="KW-0853">WD repeat</keyword>
<keyword evidence="14" id="KW-0413">Isomerase</keyword>
<dbReference type="InterPro" id="IPR038959">
    <property type="entry name" value="Prp19"/>
</dbReference>
<keyword evidence="12 19" id="KW-0833">Ubl conjugation pathway</keyword>